<evidence type="ECO:0000259" key="6">
    <source>
        <dbReference type="PROSITE" id="PS50178"/>
    </source>
</evidence>
<dbReference type="SUPFAM" id="SSF69979">
    <property type="entry name" value="Eea1 homodimerisation domain"/>
    <property type="match status" value="1"/>
</dbReference>
<evidence type="ECO:0000313" key="9">
    <source>
        <dbReference type="WBParaSite" id="EVEC_0000414301-mRNA-1"/>
    </source>
</evidence>
<dbReference type="PROSITE" id="PS50178">
    <property type="entry name" value="ZF_FYVE"/>
    <property type="match status" value="1"/>
</dbReference>
<evidence type="ECO:0000256" key="1">
    <source>
        <dbReference type="ARBA" id="ARBA00022723"/>
    </source>
</evidence>
<protein>
    <submittedName>
        <fullName evidence="9">FYVE-type domain-containing protein</fullName>
    </submittedName>
</protein>
<dbReference type="EMBL" id="UXUI01007700">
    <property type="protein sequence ID" value="VDD88782.1"/>
    <property type="molecule type" value="Genomic_DNA"/>
</dbReference>
<evidence type="ECO:0000313" key="8">
    <source>
        <dbReference type="Proteomes" id="UP000274131"/>
    </source>
</evidence>
<dbReference type="Gene3D" id="1.20.5.390">
    <property type="entry name" value="L1 transposable element, trimerization domain"/>
    <property type="match status" value="1"/>
</dbReference>
<evidence type="ECO:0000256" key="3">
    <source>
        <dbReference type="ARBA" id="ARBA00022833"/>
    </source>
</evidence>
<evidence type="ECO:0000256" key="5">
    <source>
        <dbReference type="SAM" id="Coils"/>
    </source>
</evidence>
<dbReference type="PANTHER" id="PTHR23164">
    <property type="entry name" value="EARLY ENDOSOME ANTIGEN 1"/>
    <property type="match status" value="1"/>
</dbReference>
<dbReference type="GO" id="GO:0005545">
    <property type="term" value="F:1-phosphatidylinositol binding"/>
    <property type="evidence" value="ECO:0007669"/>
    <property type="project" value="TreeGrafter"/>
</dbReference>
<keyword evidence="1" id="KW-0479">Metal-binding</keyword>
<dbReference type="InterPro" id="IPR000306">
    <property type="entry name" value="Znf_FYVE"/>
</dbReference>
<keyword evidence="8" id="KW-1185">Reference proteome</keyword>
<dbReference type="AlphaFoldDB" id="A0A0N4V2C5"/>
<dbReference type="InterPro" id="IPR017455">
    <property type="entry name" value="Znf_FYVE-rel"/>
</dbReference>
<reference evidence="9" key="1">
    <citation type="submission" date="2017-02" db="UniProtKB">
        <authorList>
            <consortium name="WormBaseParasite"/>
        </authorList>
    </citation>
    <scope>IDENTIFICATION</scope>
</reference>
<gene>
    <name evidence="7" type="ORF">EVEC_LOCUS3851</name>
</gene>
<accession>A0A0N4V2C5</accession>
<dbReference type="SMART" id="SM00064">
    <property type="entry name" value="FYVE"/>
    <property type="match status" value="1"/>
</dbReference>
<dbReference type="InterPro" id="IPR013083">
    <property type="entry name" value="Znf_RING/FYVE/PHD"/>
</dbReference>
<keyword evidence="3" id="KW-0862">Zinc</keyword>
<dbReference type="Gene3D" id="3.30.40.10">
    <property type="entry name" value="Zinc/RING finger domain, C3HC4 (zinc finger)"/>
    <property type="match status" value="1"/>
</dbReference>
<dbReference type="CDD" id="cd15730">
    <property type="entry name" value="FYVE_EEA1"/>
    <property type="match status" value="1"/>
</dbReference>
<dbReference type="Proteomes" id="UP000274131">
    <property type="component" value="Unassembled WGS sequence"/>
</dbReference>
<keyword evidence="2 4" id="KW-0863">Zinc-finger</keyword>
<dbReference type="Pfam" id="PF01363">
    <property type="entry name" value="FYVE"/>
    <property type="match status" value="1"/>
</dbReference>
<dbReference type="WBParaSite" id="EVEC_0000414301-mRNA-1">
    <property type="protein sequence ID" value="EVEC_0000414301-mRNA-1"/>
    <property type="gene ID" value="EVEC_0000414301"/>
</dbReference>
<dbReference type="STRING" id="51028.A0A0N4V2C5"/>
<name>A0A0N4V2C5_ENTVE</name>
<evidence type="ECO:0000313" key="7">
    <source>
        <dbReference type="EMBL" id="VDD88782.1"/>
    </source>
</evidence>
<keyword evidence="5" id="KW-0175">Coiled coil</keyword>
<sequence length="408" mass="47793">MSCLLPLLTLRALTSRVERDLISAFSRSHISTDFQVSSMMAELEDHKTEEGVLREELLRLKNENENNIQEIEQLTRQLDQRCLYDFHFVRLVHFLYGFFRPSEDDIKVLRQELVRSQQLMDSITQKRELEISEHISTIEELERQKKQYAYDSLSFASKDGAKIAVEQLELENQKLLNDLKKTELSMKEAVYEKEMLQKKERKEWETRLLDRDECIKKLNASVEKLKADYAASEEECKGKVTINFQCLYLSISFTHTTLFTVYFDSFSNMKGIFKYVNSMFVFFSLALFTSNFARCLNTESDLDFERERAAENRRRFEEALSAMHELGRANQTLQMDISKQFSRKWLDDTEAISCNACQKLFSLTVRKHHCRLCGQIFCASCSSRTAQIPSSKNPVRVCNACYEEILNR</sequence>
<dbReference type="GO" id="GO:0005769">
    <property type="term" value="C:early endosome"/>
    <property type="evidence" value="ECO:0007669"/>
    <property type="project" value="TreeGrafter"/>
</dbReference>
<evidence type="ECO:0000256" key="4">
    <source>
        <dbReference type="PROSITE-ProRule" id="PRU00091"/>
    </source>
</evidence>
<dbReference type="PANTHER" id="PTHR23164:SF30">
    <property type="entry name" value="EARLY ENDOSOME ANTIGEN 1"/>
    <property type="match status" value="1"/>
</dbReference>
<dbReference type="OrthoDB" id="79871at2759"/>
<reference evidence="7 8" key="2">
    <citation type="submission" date="2018-10" db="EMBL/GenBank/DDBJ databases">
        <authorList>
            <consortium name="Pathogen Informatics"/>
        </authorList>
    </citation>
    <scope>NUCLEOTIDE SEQUENCE [LARGE SCALE GENOMIC DNA]</scope>
</reference>
<dbReference type="GO" id="GO:0006897">
    <property type="term" value="P:endocytosis"/>
    <property type="evidence" value="ECO:0007669"/>
    <property type="project" value="TreeGrafter"/>
</dbReference>
<dbReference type="SUPFAM" id="SSF57903">
    <property type="entry name" value="FYVE/PHD zinc finger"/>
    <property type="match status" value="1"/>
</dbReference>
<feature type="coiled-coil region" evidence="5">
    <location>
        <begin position="158"/>
        <end position="185"/>
    </location>
</feature>
<dbReference type="InterPro" id="IPR011011">
    <property type="entry name" value="Znf_FYVE_PHD"/>
</dbReference>
<dbReference type="GO" id="GO:0008270">
    <property type="term" value="F:zinc ion binding"/>
    <property type="evidence" value="ECO:0007669"/>
    <property type="project" value="UniProtKB-KW"/>
</dbReference>
<proteinExistence type="predicted"/>
<feature type="domain" description="FYVE-type" evidence="6">
    <location>
        <begin position="348"/>
        <end position="406"/>
    </location>
</feature>
<feature type="coiled-coil region" evidence="5">
    <location>
        <begin position="43"/>
        <end position="81"/>
    </location>
</feature>
<evidence type="ECO:0000256" key="2">
    <source>
        <dbReference type="ARBA" id="ARBA00022771"/>
    </source>
</evidence>
<organism evidence="9">
    <name type="scientific">Enterobius vermicularis</name>
    <name type="common">Human pinworm</name>
    <dbReference type="NCBI Taxonomy" id="51028"/>
    <lineage>
        <taxon>Eukaryota</taxon>
        <taxon>Metazoa</taxon>
        <taxon>Ecdysozoa</taxon>
        <taxon>Nematoda</taxon>
        <taxon>Chromadorea</taxon>
        <taxon>Rhabditida</taxon>
        <taxon>Spirurina</taxon>
        <taxon>Oxyuridomorpha</taxon>
        <taxon>Oxyuroidea</taxon>
        <taxon>Oxyuridae</taxon>
        <taxon>Enterobius</taxon>
    </lineage>
</organism>